<protein>
    <submittedName>
        <fullName evidence="2">Capsid protein</fullName>
    </submittedName>
</protein>
<evidence type="ECO:0000313" key="2">
    <source>
        <dbReference type="EMBL" id="ANN22658.1"/>
    </source>
</evidence>
<gene>
    <name evidence="2" type="primary">cap</name>
</gene>
<dbReference type="RefSeq" id="YP_009259553.1">
    <property type="nucleotide sequence ID" value="NC_030448.1"/>
</dbReference>
<feature type="region of interest" description="Disordered" evidence="1">
    <location>
        <begin position="20"/>
        <end position="42"/>
    </location>
</feature>
<dbReference type="Proteomes" id="UP000154182">
    <property type="component" value="Segment"/>
</dbReference>
<sequence>MSVRRILNKTSQKKRDTLLTWSNVDPSNPDPDNDTYTPSGATIPGGTGAFQYMMFCPTARGLESFTGSLGSKANTTIRTSTTVFARGYKEITQLRTRSGKGWQWRRICFTLKGDSLNEGNSDPASSPVFRETSNGYQRLIKIADPDRVSTLLFRGNNGQDWNDPTMASLDTRRVSVKYDRLRMIRSGNDDGVVRTYKQWFPMNKNIYYEDDESGSTMNTNPFSVESNQGMGDYYIVDIFRANPDTTAEDSLDFECNGTYFWHEK</sequence>
<proteinExistence type="predicted"/>
<dbReference type="GeneID" id="30317899"/>
<dbReference type="OrthoDB" id="7982at10239"/>
<organism evidence="2 3">
    <name type="scientific">Gemycircularvirus HV-GcV2</name>
    <dbReference type="NCBI Taxonomy" id="1862825"/>
    <lineage>
        <taxon>Viruses</taxon>
        <taxon>Monodnaviria</taxon>
        <taxon>Shotokuvirae</taxon>
        <taxon>Cressdnaviricota</taxon>
        <taxon>Repensiviricetes</taxon>
        <taxon>Geplafuvirales</taxon>
        <taxon>Genomoviridae</taxon>
        <taxon>Gemykibivirus</taxon>
        <taxon>Gemykibivirus humas5</taxon>
    </lineage>
</organism>
<dbReference type="KEGG" id="vg:30317899"/>
<reference evidence="2 3" key="1">
    <citation type="submission" date="2015-12" db="EMBL/GenBank/DDBJ databases">
        <title>3 novel ssDNA circular viruses discovered in pericardial fluid of a patient with recurrent pericarditis.</title>
        <authorList>
            <person name="Halary S."/>
            <person name="Duraisamy R."/>
            <person name="Fancello L."/>
            <person name="Monteil-Bouchard S."/>
            <person name="Jardot P."/>
            <person name="Biagini P."/>
            <person name="Gouriet F."/>
            <person name="Raoult D."/>
            <person name="Desnues C."/>
        </authorList>
    </citation>
    <scope>NUCLEOTIDE SEQUENCE [LARGE SCALE GENOMIC DNA]</scope>
    <source>
        <strain evidence="2">HV-GcV2</strain>
    </source>
</reference>
<dbReference type="EMBL" id="KU343137">
    <property type="protein sequence ID" value="ANN22658.1"/>
    <property type="molecule type" value="Genomic_DNA"/>
</dbReference>
<accession>A0A193CE78</accession>
<evidence type="ECO:0000313" key="3">
    <source>
        <dbReference type="Proteomes" id="UP000154182"/>
    </source>
</evidence>
<name>A0A193CE78_9VIRU</name>
<evidence type="ECO:0000256" key="1">
    <source>
        <dbReference type="SAM" id="MobiDB-lite"/>
    </source>
</evidence>
<keyword evidence="3" id="KW-1185">Reference proteome</keyword>